<dbReference type="RefSeq" id="WP_071858170.1">
    <property type="nucleotide sequence ID" value="NZ_JBHSHK010000008.1"/>
</dbReference>
<keyword evidence="2" id="KW-1185">Reference proteome</keyword>
<comment type="caution">
    <text evidence="1">The sequence shown here is derived from an EMBL/GenBank/DDBJ whole genome shotgun (WGS) entry which is preliminary data.</text>
</comment>
<dbReference type="Gene3D" id="3.10.450.150">
    <property type="entry name" value="enterococcus faecalis protein"/>
    <property type="match status" value="1"/>
</dbReference>
<name>A0A1L8TLU9_9ENTE</name>
<accession>A0A1L8TLU9</accession>
<evidence type="ECO:0000313" key="1">
    <source>
        <dbReference type="EMBL" id="OJG45267.1"/>
    </source>
</evidence>
<protein>
    <submittedName>
        <fullName evidence="1">Uncharacterized protein</fullName>
    </submittedName>
</protein>
<organism evidence="1 2">
    <name type="scientific">Enterococcus hermanniensis</name>
    <dbReference type="NCBI Taxonomy" id="249189"/>
    <lineage>
        <taxon>Bacteria</taxon>
        <taxon>Bacillati</taxon>
        <taxon>Bacillota</taxon>
        <taxon>Bacilli</taxon>
        <taxon>Lactobacillales</taxon>
        <taxon>Enterococcaceae</taxon>
        <taxon>Enterococcus</taxon>
    </lineage>
</organism>
<evidence type="ECO:0000313" key="2">
    <source>
        <dbReference type="Proteomes" id="UP000182077"/>
    </source>
</evidence>
<reference evidence="1 2" key="1">
    <citation type="submission" date="2014-12" db="EMBL/GenBank/DDBJ databases">
        <title>Draft genome sequences of 29 type strains of Enterococci.</title>
        <authorList>
            <person name="Zhong Z."/>
            <person name="Sun Z."/>
            <person name="Liu W."/>
            <person name="Zhang W."/>
            <person name="Zhang H."/>
        </authorList>
    </citation>
    <scope>NUCLEOTIDE SEQUENCE [LARGE SCALE GENOMIC DNA]</scope>
    <source>
        <strain evidence="1 2">DSM 17122</strain>
    </source>
</reference>
<dbReference type="Proteomes" id="UP000182077">
    <property type="component" value="Unassembled WGS sequence"/>
</dbReference>
<dbReference type="OrthoDB" id="2184683at2"/>
<dbReference type="AlphaFoldDB" id="A0A1L8TLU9"/>
<proteinExistence type="predicted"/>
<dbReference type="STRING" id="249189.RV04_GL002315"/>
<dbReference type="EMBL" id="JXKQ01000007">
    <property type="protein sequence ID" value="OJG45267.1"/>
    <property type="molecule type" value="Genomic_DNA"/>
</dbReference>
<sequence length="102" mass="12254">MFEPNKKRFSEVPFEIVPEQMQQEIWHMIFMRPQKGTPLTSPQRFHFFKNKMERTLSVVYSQADPYFSDNITAPYIEAYEDISFPSILYVYDKGSELWMSLQ</sequence>
<gene>
    <name evidence="1" type="ORF">RV04_GL002315</name>
</gene>